<keyword evidence="4" id="KW-1185">Reference proteome</keyword>
<dbReference type="OrthoDB" id="7467490at2759"/>
<proteinExistence type="predicted"/>
<comment type="caution">
    <text evidence="3">The sequence shown here is derived from an EMBL/GenBank/DDBJ whole genome shotgun (WGS) entry which is preliminary data.</text>
</comment>
<dbReference type="EMBL" id="BGZK01000253">
    <property type="protein sequence ID" value="GBP31909.1"/>
    <property type="molecule type" value="Genomic_DNA"/>
</dbReference>
<dbReference type="AlphaFoldDB" id="A0A4C1V096"/>
<evidence type="ECO:0000256" key="2">
    <source>
        <dbReference type="SAM" id="SignalP"/>
    </source>
</evidence>
<evidence type="ECO:0000313" key="4">
    <source>
        <dbReference type="Proteomes" id="UP000299102"/>
    </source>
</evidence>
<reference evidence="3 4" key="1">
    <citation type="journal article" date="2019" name="Commun. Biol.">
        <title>The bagworm genome reveals a unique fibroin gene that provides high tensile strength.</title>
        <authorList>
            <person name="Kono N."/>
            <person name="Nakamura H."/>
            <person name="Ohtoshi R."/>
            <person name="Tomita M."/>
            <person name="Numata K."/>
            <person name="Arakawa K."/>
        </authorList>
    </citation>
    <scope>NUCLEOTIDE SEQUENCE [LARGE SCALE GENOMIC DNA]</scope>
</reference>
<feature type="compositionally biased region" description="Polar residues" evidence="1">
    <location>
        <begin position="91"/>
        <end position="102"/>
    </location>
</feature>
<feature type="chain" id="PRO_5020037845" evidence="2">
    <location>
        <begin position="20"/>
        <end position="119"/>
    </location>
</feature>
<evidence type="ECO:0000256" key="1">
    <source>
        <dbReference type="SAM" id="MobiDB-lite"/>
    </source>
</evidence>
<feature type="compositionally biased region" description="Basic and acidic residues" evidence="1">
    <location>
        <begin position="80"/>
        <end position="90"/>
    </location>
</feature>
<feature type="region of interest" description="Disordered" evidence="1">
    <location>
        <begin position="80"/>
        <end position="102"/>
    </location>
</feature>
<sequence>MASVSFVLISFALASYAIASPVPASGEKEDATTPSDSGELEVIEIIRTIPVPVAVPVLVEEVDSTTVADTKDGHKIARRAATREESHSNDLIEQSDGFQQDGSLTNLVGRIRVLPSWVG</sequence>
<dbReference type="Proteomes" id="UP000299102">
    <property type="component" value="Unassembled WGS sequence"/>
</dbReference>
<organism evidence="3 4">
    <name type="scientific">Eumeta variegata</name>
    <name type="common">Bagworm moth</name>
    <name type="synonym">Eumeta japonica</name>
    <dbReference type="NCBI Taxonomy" id="151549"/>
    <lineage>
        <taxon>Eukaryota</taxon>
        <taxon>Metazoa</taxon>
        <taxon>Ecdysozoa</taxon>
        <taxon>Arthropoda</taxon>
        <taxon>Hexapoda</taxon>
        <taxon>Insecta</taxon>
        <taxon>Pterygota</taxon>
        <taxon>Neoptera</taxon>
        <taxon>Endopterygota</taxon>
        <taxon>Lepidoptera</taxon>
        <taxon>Glossata</taxon>
        <taxon>Ditrysia</taxon>
        <taxon>Tineoidea</taxon>
        <taxon>Psychidae</taxon>
        <taxon>Oiketicinae</taxon>
        <taxon>Eumeta</taxon>
    </lineage>
</organism>
<accession>A0A4C1V096</accession>
<feature type="signal peptide" evidence="2">
    <location>
        <begin position="1"/>
        <end position="19"/>
    </location>
</feature>
<name>A0A4C1V096_EUMVA</name>
<evidence type="ECO:0000313" key="3">
    <source>
        <dbReference type="EMBL" id="GBP31909.1"/>
    </source>
</evidence>
<protein>
    <submittedName>
        <fullName evidence="3">Uncharacterized protein</fullName>
    </submittedName>
</protein>
<keyword evidence="2" id="KW-0732">Signal</keyword>
<gene>
    <name evidence="3" type="ORF">EVAR_18448_1</name>
</gene>